<dbReference type="RefSeq" id="WP_338737191.1">
    <property type="nucleotide sequence ID" value="NZ_CP146612.1"/>
</dbReference>
<sequence length="146" mass="16349">MNENTKDSGWLENFDRIFQQADAVIDEVTLAVNSEDEAATRAALNKAVTVMTPLLAELKDTPKPAGKDLKEVKKRFADGYKVFLDGCNYGVEYLCTPSPWNRSVWWITLEKATDKLHEAVACYKFCRPGTEADTVAEEEPSAEIQD</sequence>
<proteinExistence type="predicted"/>
<evidence type="ECO:0000313" key="2">
    <source>
        <dbReference type="Proteomes" id="UP001375370"/>
    </source>
</evidence>
<gene>
    <name evidence="1" type="ORF">V8247_07295</name>
</gene>
<evidence type="ECO:0000313" key="1">
    <source>
        <dbReference type="EMBL" id="WWX25057.1"/>
    </source>
</evidence>
<keyword evidence="2" id="KW-1185">Reference proteome</keyword>
<dbReference type="EMBL" id="CP146612">
    <property type="protein sequence ID" value="WWX25057.1"/>
    <property type="molecule type" value="Genomic_DNA"/>
</dbReference>
<dbReference type="Proteomes" id="UP001375370">
    <property type="component" value="Chromosome"/>
</dbReference>
<accession>A0ABZ2J2E7</accession>
<reference evidence="1 2" key="1">
    <citation type="submission" date="2024-03" db="EMBL/GenBank/DDBJ databases">
        <title>A Dehalogenimonas Isolated from Estuarine Sediments Dihaloeliminates Chlorinated Alkanes.</title>
        <authorList>
            <person name="Yang Y."/>
            <person name="Wang H."/>
        </authorList>
    </citation>
    <scope>NUCLEOTIDE SEQUENCE [LARGE SCALE GENOMIC DNA]</scope>
    <source>
        <strain evidence="1 2">W</strain>
    </source>
</reference>
<protein>
    <submittedName>
        <fullName evidence="1">Uncharacterized protein</fullName>
    </submittedName>
</protein>
<organism evidence="1 2">
    <name type="scientific">Candidatus Dehalogenimonas loeffleri</name>
    <dbReference type="NCBI Taxonomy" id="3127115"/>
    <lineage>
        <taxon>Bacteria</taxon>
        <taxon>Bacillati</taxon>
        <taxon>Chloroflexota</taxon>
        <taxon>Dehalococcoidia</taxon>
        <taxon>Dehalococcoidales</taxon>
        <taxon>Dehalococcoidaceae</taxon>
        <taxon>Dehalogenimonas</taxon>
    </lineage>
</organism>
<name>A0ABZ2J2E7_9CHLR</name>